<dbReference type="Proteomes" id="UP000297741">
    <property type="component" value="Unassembled WGS sequence"/>
</dbReference>
<dbReference type="EMBL" id="RPEM01000005">
    <property type="protein sequence ID" value="TGD43451.1"/>
    <property type="molecule type" value="Genomic_DNA"/>
</dbReference>
<feature type="domain" description="SGNH hydrolase-type esterase" evidence="1">
    <location>
        <begin position="32"/>
        <end position="213"/>
    </location>
</feature>
<dbReference type="RefSeq" id="WP_135430252.1">
    <property type="nucleotide sequence ID" value="NZ_RPEM01000005.1"/>
</dbReference>
<dbReference type="GO" id="GO:0016787">
    <property type="term" value="F:hydrolase activity"/>
    <property type="evidence" value="ECO:0007669"/>
    <property type="project" value="UniProtKB-KW"/>
</dbReference>
<evidence type="ECO:0000259" key="1">
    <source>
        <dbReference type="Pfam" id="PF13472"/>
    </source>
</evidence>
<reference evidence="2 3" key="1">
    <citation type="submission" date="2018-11" db="EMBL/GenBank/DDBJ databases">
        <title>Tabrizicola sp. isolated from sediment of alpine lake.</title>
        <authorList>
            <person name="Liu Z."/>
        </authorList>
    </citation>
    <scope>NUCLEOTIDE SEQUENCE [LARGE SCALE GENOMIC DNA]</scope>
    <source>
        <strain evidence="2 3">DRYC-M-16</strain>
    </source>
</reference>
<organism evidence="2 3">
    <name type="scientific">Pseudotabrizicola sediminis</name>
    <dbReference type="NCBI Taxonomy" id="2486418"/>
    <lineage>
        <taxon>Bacteria</taxon>
        <taxon>Pseudomonadati</taxon>
        <taxon>Pseudomonadota</taxon>
        <taxon>Alphaproteobacteria</taxon>
        <taxon>Rhodobacterales</taxon>
        <taxon>Paracoccaceae</taxon>
        <taxon>Pseudotabrizicola</taxon>
    </lineage>
</organism>
<dbReference type="Gene3D" id="3.40.50.1110">
    <property type="entry name" value="SGNH hydrolase"/>
    <property type="match status" value="1"/>
</dbReference>
<dbReference type="PROSITE" id="PS51257">
    <property type="entry name" value="PROKAR_LIPOPROTEIN"/>
    <property type="match status" value="1"/>
</dbReference>
<gene>
    <name evidence="2" type="ORF">EEB11_08520</name>
</gene>
<comment type="caution">
    <text evidence="2">The sequence shown here is derived from an EMBL/GenBank/DDBJ whole genome shotgun (WGS) entry which is preliminary data.</text>
</comment>
<keyword evidence="2" id="KW-0378">Hydrolase</keyword>
<dbReference type="InterPro" id="IPR013830">
    <property type="entry name" value="SGNH_hydro"/>
</dbReference>
<dbReference type="InterPro" id="IPR036514">
    <property type="entry name" value="SGNH_hydro_sf"/>
</dbReference>
<protein>
    <submittedName>
        <fullName evidence="2">SGNH/GDSL hydrolase family protein</fullName>
    </submittedName>
</protein>
<dbReference type="Pfam" id="PF13472">
    <property type="entry name" value="Lipase_GDSL_2"/>
    <property type="match status" value="1"/>
</dbReference>
<evidence type="ECO:0000313" key="3">
    <source>
        <dbReference type="Proteomes" id="UP000297741"/>
    </source>
</evidence>
<evidence type="ECO:0000313" key="2">
    <source>
        <dbReference type="EMBL" id="TGD43451.1"/>
    </source>
</evidence>
<keyword evidence="3" id="KW-1185">Reference proteome</keyword>
<proteinExistence type="predicted"/>
<accession>A0ABY2KLR1</accession>
<dbReference type="CDD" id="cd00229">
    <property type="entry name" value="SGNH_hydrolase"/>
    <property type="match status" value="1"/>
</dbReference>
<name>A0ABY2KLR1_9RHOB</name>
<sequence>MIRITFALLALALLAACGEPVSQEKDARILVVGDSMLATNRASHKAVADVLEEELGSSVLDRSVFAARYFHPLPLSGAAGLRLTAQYRAGNWDWVVMNGGGNDLLFGCGCGFCDGVLNRLVTKDGRGGAIPAYVARIRESGARVVYAGYLRNPGMGTPVKHCGPAGNELDRRLALMAGFDAGVTFVPMADLVPYRDTSFHGFDRIHPSVKGSQEMAKRMATVIKTAPDPKVTASTRRSLPR</sequence>
<dbReference type="SUPFAM" id="SSF52266">
    <property type="entry name" value="SGNH hydrolase"/>
    <property type="match status" value="1"/>
</dbReference>